<dbReference type="Pfam" id="PF01638">
    <property type="entry name" value="HxlR"/>
    <property type="match status" value="1"/>
</dbReference>
<dbReference type="InterPro" id="IPR036390">
    <property type="entry name" value="WH_DNA-bd_sf"/>
</dbReference>
<protein>
    <submittedName>
        <fullName evidence="5">Transcriptional regulator, HxlR family</fullName>
    </submittedName>
</protein>
<dbReference type="EMBL" id="CP001322">
    <property type="protein sequence ID" value="ACL04661.1"/>
    <property type="molecule type" value="Genomic_DNA"/>
</dbReference>
<dbReference type="RefSeq" id="WP_015947730.1">
    <property type="nucleotide sequence ID" value="NC_011768.1"/>
</dbReference>
<dbReference type="SUPFAM" id="SSF46785">
    <property type="entry name" value="Winged helix' DNA-binding domain"/>
    <property type="match status" value="1"/>
</dbReference>
<dbReference type="KEGG" id="dal:Dalk_2971"/>
<evidence type="ECO:0000256" key="2">
    <source>
        <dbReference type="ARBA" id="ARBA00023125"/>
    </source>
</evidence>
<accession>B8FL26</accession>
<dbReference type="Gene3D" id="1.10.10.10">
    <property type="entry name" value="Winged helix-like DNA-binding domain superfamily/Winged helix DNA-binding domain"/>
    <property type="match status" value="1"/>
</dbReference>
<evidence type="ECO:0000256" key="1">
    <source>
        <dbReference type="ARBA" id="ARBA00023015"/>
    </source>
</evidence>
<dbReference type="PROSITE" id="PS51118">
    <property type="entry name" value="HTH_HXLR"/>
    <property type="match status" value="1"/>
</dbReference>
<name>B8FL26_DESAL</name>
<feature type="domain" description="HTH hxlR-type" evidence="4">
    <location>
        <begin position="10"/>
        <end position="107"/>
    </location>
</feature>
<dbReference type="CDD" id="cd00090">
    <property type="entry name" value="HTH_ARSR"/>
    <property type="match status" value="1"/>
</dbReference>
<dbReference type="GO" id="GO:0006355">
    <property type="term" value="P:regulation of DNA-templated transcription"/>
    <property type="evidence" value="ECO:0007669"/>
    <property type="project" value="UniProtKB-ARBA"/>
</dbReference>
<dbReference type="HOGENOM" id="CLU_111585_5_3_7"/>
<dbReference type="AlphaFoldDB" id="B8FL26"/>
<reference evidence="5 6" key="1">
    <citation type="journal article" date="2012" name="Environ. Microbiol.">
        <title>The genome sequence of Desulfatibacillum alkenivorans AK-01: a blueprint for anaerobic alkane oxidation.</title>
        <authorList>
            <person name="Callaghan A.V."/>
            <person name="Morris B.E."/>
            <person name="Pereira I.A."/>
            <person name="McInerney M.J."/>
            <person name="Austin R.N."/>
            <person name="Groves J.T."/>
            <person name="Kukor J.J."/>
            <person name="Suflita J.M."/>
            <person name="Young L.Y."/>
            <person name="Zylstra G.J."/>
            <person name="Wawrik B."/>
        </authorList>
    </citation>
    <scope>NUCLEOTIDE SEQUENCE [LARGE SCALE GENOMIC DNA]</scope>
    <source>
        <strain evidence="5 6">AK-01</strain>
    </source>
</reference>
<keyword evidence="6" id="KW-1185">Reference proteome</keyword>
<dbReference type="eggNOG" id="COG1733">
    <property type="taxonomic scope" value="Bacteria"/>
</dbReference>
<sequence>MEIICSDNSCPVYDTLRMIGNKWVLLILAQLMGGTKRFGELKKAIPEISPKMLTQQLRKLEQEGLVERTVYAEAPPKVEYALTAKGLALEPVFEQIIIWGRKHGGRP</sequence>
<evidence type="ECO:0000256" key="3">
    <source>
        <dbReference type="ARBA" id="ARBA00023163"/>
    </source>
</evidence>
<dbReference type="GO" id="GO:0003677">
    <property type="term" value="F:DNA binding"/>
    <property type="evidence" value="ECO:0007669"/>
    <property type="project" value="UniProtKB-KW"/>
</dbReference>
<dbReference type="InterPro" id="IPR036388">
    <property type="entry name" value="WH-like_DNA-bd_sf"/>
</dbReference>
<evidence type="ECO:0000313" key="6">
    <source>
        <dbReference type="Proteomes" id="UP000000739"/>
    </source>
</evidence>
<evidence type="ECO:0000259" key="4">
    <source>
        <dbReference type="PROSITE" id="PS51118"/>
    </source>
</evidence>
<keyword evidence="2" id="KW-0238">DNA-binding</keyword>
<proteinExistence type="predicted"/>
<dbReference type="InterPro" id="IPR002577">
    <property type="entry name" value="HTH_HxlR"/>
</dbReference>
<gene>
    <name evidence="5" type="ordered locus">Dalk_2971</name>
</gene>
<dbReference type="InterPro" id="IPR011991">
    <property type="entry name" value="ArsR-like_HTH"/>
</dbReference>
<keyword evidence="3" id="KW-0804">Transcription</keyword>
<keyword evidence="1" id="KW-0805">Transcription regulation</keyword>
<dbReference type="Proteomes" id="UP000000739">
    <property type="component" value="Chromosome"/>
</dbReference>
<dbReference type="PANTHER" id="PTHR33204">
    <property type="entry name" value="TRANSCRIPTIONAL REGULATOR, MARR FAMILY"/>
    <property type="match status" value="1"/>
</dbReference>
<organism evidence="5 6">
    <name type="scientific">Desulfatibacillum aliphaticivorans</name>
    <dbReference type="NCBI Taxonomy" id="218208"/>
    <lineage>
        <taxon>Bacteria</taxon>
        <taxon>Pseudomonadati</taxon>
        <taxon>Thermodesulfobacteriota</taxon>
        <taxon>Desulfobacteria</taxon>
        <taxon>Desulfobacterales</taxon>
        <taxon>Desulfatibacillaceae</taxon>
        <taxon>Desulfatibacillum</taxon>
    </lineage>
</organism>
<evidence type="ECO:0000313" key="5">
    <source>
        <dbReference type="EMBL" id="ACL04661.1"/>
    </source>
</evidence>